<accession>A0A9X1QAS0</accession>
<dbReference type="AlphaFoldDB" id="A0A9X1QAS0"/>
<dbReference type="RefSeq" id="WP_235177434.1">
    <property type="nucleotide sequence ID" value="NZ_JAKFFV010000004.1"/>
</dbReference>
<evidence type="ECO:0008006" key="3">
    <source>
        <dbReference type="Google" id="ProtNLM"/>
    </source>
</evidence>
<protein>
    <recommendedName>
        <fullName evidence="3">SpoIIAA-like protein</fullName>
    </recommendedName>
</protein>
<evidence type="ECO:0000313" key="1">
    <source>
        <dbReference type="EMBL" id="MCF2498285.1"/>
    </source>
</evidence>
<dbReference type="EMBL" id="JAKFFV010000004">
    <property type="protein sequence ID" value="MCF2498285.1"/>
    <property type="molecule type" value="Genomic_DNA"/>
</dbReference>
<name>A0A9X1QAS0_9BACT</name>
<proteinExistence type="predicted"/>
<comment type="caution">
    <text evidence="1">The sequence shown here is derived from an EMBL/GenBank/DDBJ whole genome shotgun (WGS) entry which is preliminary data.</text>
</comment>
<gene>
    <name evidence="1" type="ORF">L0661_08210</name>
</gene>
<reference evidence="1" key="1">
    <citation type="submission" date="2022-01" db="EMBL/GenBank/DDBJ databases">
        <title>Novel species in genus Dyadobacter.</title>
        <authorList>
            <person name="Ma C."/>
        </authorList>
    </citation>
    <scope>NUCLEOTIDE SEQUENCE</scope>
    <source>
        <strain evidence="1">CY357</strain>
    </source>
</reference>
<sequence>MVHNHNSKMPGKTIISSDWYADEQLIITQISGDIDKQDVIHWEQTLHAALDRVGDSGLFKIFINLHGFNAVNVDVHKHFRNIVPLTLACYGWKVGYVAMFPDEAEKIVITRNRNIQCVAAAHCHQDATKMEKYELLFSSNNEHFFTDVAVANAWIRGFNKPS</sequence>
<dbReference type="Proteomes" id="UP001139411">
    <property type="component" value="Unassembled WGS sequence"/>
</dbReference>
<organism evidence="1 2">
    <name type="scientific">Dyadobacter chenhuakuii</name>
    <dbReference type="NCBI Taxonomy" id="2909339"/>
    <lineage>
        <taxon>Bacteria</taxon>
        <taxon>Pseudomonadati</taxon>
        <taxon>Bacteroidota</taxon>
        <taxon>Cytophagia</taxon>
        <taxon>Cytophagales</taxon>
        <taxon>Spirosomataceae</taxon>
        <taxon>Dyadobacter</taxon>
    </lineage>
</organism>
<evidence type="ECO:0000313" key="2">
    <source>
        <dbReference type="Proteomes" id="UP001139411"/>
    </source>
</evidence>